<organism evidence="3 4">
    <name type="scientific">Digitaria exilis</name>
    <dbReference type="NCBI Taxonomy" id="1010633"/>
    <lineage>
        <taxon>Eukaryota</taxon>
        <taxon>Viridiplantae</taxon>
        <taxon>Streptophyta</taxon>
        <taxon>Embryophyta</taxon>
        <taxon>Tracheophyta</taxon>
        <taxon>Spermatophyta</taxon>
        <taxon>Magnoliopsida</taxon>
        <taxon>Liliopsida</taxon>
        <taxon>Poales</taxon>
        <taxon>Poaceae</taxon>
        <taxon>PACMAD clade</taxon>
        <taxon>Panicoideae</taxon>
        <taxon>Panicodae</taxon>
        <taxon>Paniceae</taxon>
        <taxon>Anthephorinae</taxon>
        <taxon>Digitaria</taxon>
    </lineage>
</organism>
<evidence type="ECO:0000259" key="2">
    <source>
        <dbReference type="PROSITE" id="PS00028"/>
    </source>
</evidence>
<name>A0A835KUT1_9POAL</name>
<dbReference type="EMBL" id="JACEFO010000186">
    <property type="protein sequence ID" value="KAF8779233.1"/>
    <property type="molecule type" value="Genomic_DNA"/>
</dbReference>
<feature type="compositionally biased region" description="Basic and acidic residues" evidence="1">
    <location>
        <begin position="143"/>
        <end position="153"/>
    </location>
</feature>
<dbReference type="Proteomes" id="UP000636709">
    <property type="component" value="Unassembled WGS sequence"/>
</dbReference>
<reference evidence="3" key="1">
    <citation type="submission" date="2020-07" db="EMBL/GenBank/DDBJ databases">
        <title>Genome sequence and genetic diversity analysis of an under-domesticated orphan crop, white fonio (Digitaria exilis).</title>
        <authorList>
            <person name="Bennetzen J.L."/>
            <person name="Chen S."/>
            <person name="Ma X."/>
            <person name="Wang X."/>
            <person name="Yssel A.E.J."/>
            <person name="Chaluvadi S.R."/>
            <person name="Johnson M."/>
            <person name="Gangashetty P."/>
            <person name="Hamidou F."/>
            <person name="Sanogo M.D."/>
            <person name="Zwaenepoel A."/>
            <person name="Wallace J."/>
            <person name="Van De Peer Y."/>
            <person name="Van Deynze A."/>
        </authorList>
    </citation>
    <scope>NUCLEOTIDE SEQUENCE</scope>
    <source>
        <tissue evidence="3">Leaves</tissue>
    </source>
</reference>
<protein>
    <recommendedName>
        <fullName evidence="2">C2H2-type domain-containing protein</fullName>
    </recommendedName>
</protein>
<evidence type="ECO:0000256" key="1">
    <source>
        <dbReference type="SAM" id="MobiDB-lite"/>
    </source>
</evidence>
<feature type="region of interest" description="Disordered" evidence="1">
    <location>
        <begin position="111"/>
        <end position="153"/>
    </location>
</feature>
<feature type="compositionally biased region" description="Polar residues" evidence="1">
    <location>
        <begin position="111"/>
        <end position="126"/>
    </location>
</feature>
<feature type="domain" description="C2H2-type" evidence="2">
    <location>
        <begin position="54"/>
        <end position="75"/>
    </location>
</feature>
<comment type="caution">
    <text evidence="3">The sequence shown here is derived from an EMBL/GenBank/DDBJ whole genome shotgun (WGS) entry which is preliminary data.</text>
</comment>
<evidence type="ECO:0000313" key="3">
    <source>
        <dbReference type="EMBL" id="KAF8779233.1"/>
    </source>
</evidence>
<proteinExistence type="predicted"/>
<dbReference type="PROSITE" id="PS00028">
    <property type="entry name" value="ZINC_FINGER_C2H2_1"/>
    <property type="match status" value="1"/>
</dbReference>
<sequence>MTCWMLRTIPLHLPRVTLPPIHRPFCCAMAPGTESSGSKPTENIPVHQPTIYKCLWCPKTFKNTQGRGGHMAKNHTKLMEMRKQCKKNMVDKNNNLHKTKVRPVIPVKANNTLPQEVGSSGCSSLFPSMDDKKQGMDDMGDMDSNKLDLTLKL</sequence>
<evidence type="ECO:0000313" key="4">
    <source>
        <dbReference type="Proteomes" id="UP000636709"/>
    </source>
</evidence>
<dbReference type="OrthoDB" id="716186at2759"/>
<dbReference type="InterPro" id="IPR013087">
    <property type="entry name" value="Znf_C2H2_type"/>
</dbReference>
<gene>
    <name evidence="3" type="ORF">HU200_002913</name>
</gene>
<keyword evidence="4" id="KW-1185">Reference proteome</keyword>
<accession>A0A835KUT1</accession>
<dbReference type="AlphaFoldDB" id="A0A835KUT1"/>